<protein>
    <submittedName>
        <fullName evidence="2">Unannotated protein</fullName>
    </submittedName>
</protein>
<gene>
    <name evidence="2" type="ORF">UFOPK2579_00663</name>
</gene>
<accession>A0A6J6PA57</accession>
<evidence type="ECO:0000256" key="1">
    <source>
        <dbReference type="SAM" id="MobiDB-lite"/>
    </source>
</evidence>
<evidence type="ECO:0000313" key="2">
    <source>
        <dbReference type="EMBL" id="CAB4695657.1"/>
    </source>
</evidence>
<proteinExistence type="predicted"/>
<sequence length="46" mass="5211">MTHQSRPERLPTTLVCRVVQGYPVDRVSRHSSATRTECYAGTQHTP</sequence>
<feature type="region of interest" description="Disordered" evidence="1">
    <location>
        <begin position="27"/>
        <end position="46"/>
    </location>
</feature>
<name>A0A6J6PA57_9ZZZZ</name>
<dbReference type="AlphaFoldDB" id="A0A6J6PA57"/>
<reference evidence="2" key="1">
    <citation type="submission" date="2020-05" db="EMBL/GenBank/DDBJ databases">
        <authorList>
            <person name="Chiriac C."/>
            <person name="Salcher M."/>
            <person name="Ghai R."/>
            <person name="Kavagutti S V."/>
        </authorList>
    </citation>
    <scope>NUCLEOTIDE SEQUENCE</scope>
</reference>
<organism evidence="2">
    <name type="scientific">freshwater metagenome</name>
    <dbReference type="NCBI Taxonomy" id="449393"/>
    <lineage>
        <taxon>unclassified sequences</taxon>
        <taxon>metagenomes</taxon>
        <taxon>ecological metagenomes</taxon>
    </lineage>
</organism>
<dbReference type="EMBL" id="CAEZXR010000056">
    <property type="protein sequence ID" value="CAB4695657.1"/>
    <property type="molecule type" value="Genomic_DNA"/>
</dbReference>